<sequence>MLTYPLEQKDYGTLAEAIDSFSRITQIQTVFYTLDGNLLKDGHIYSDPAEIQQNLDLSSLEIYSIFPVTINHGFWGCVICNSVNVSQQRIYLSRSYLENIVNEVIDPDLNMKVAVWDALASDQLSQIRYLGTLLKASSSGHDPLEKKISLNHHDSINDSKAADESLTTSEDDMHKSLSAAIQYIGKNIRQTISLDEVAQEVFLSPSYLSRIFKKVLDVNFIDYINNQKIAIACEKLALTQLPICHVSNQIGFSQTSYFTKIFKHRTGLTPSEYRHHNSDIQKVYTIRRDLSWHENDTIFDVSTRYFKKNHINYFSQPVNGYPYINNIGGLADSAGNRGWIYTVDCKQPTAPASSISTNGLSVVQWVFTSYDNL</sequence>
<reference evidence="5 6" key="1">
    <citation type="journal article" date="2015" name="Genome Announc.">
        <title>Expanding the biotechnology potential of lactobacilli through comparative genomics of 213 strains and associated genera.</title>
        <authorList>
            <person name="Sun Z."/>
            <person name="Harris H.M."/>
            <person name="McCann A."/>
            <person name="Guo C."/>
            <person name="Argimon S."/>
            <person name="Zhang W."/>
            <person name="Yang X."/>
            <person name="Jeffery I.B."/>
            <person name="Cooney J.C."/>
            <person name="Kagawa T.F."/>
            <person name="Liu W."/>
            <person name="Song Y."/>
            <person name="Salvetti E."/>
            <person name="Wrobel A."/>
            <person name="Rasinkangas P."/>
            <person name="Parkhill J."/>
            <person name="Rea M.C."/>
            <person name="O'Sullivan O."/>
            <person name="Ritari J."/>
            <person name="Douillard F.P."/>
            <person name="Paul Ross R."/>
            <person name="Yang R."/>
            <person name="Briner A.E."/>
            <person name="Felis G.E."/>
            <person name="de Vos W.M."/>
            <person name="Barrangou R."/>
            <person name="Klaenhammer T.R."/>
            <person name="Caufield P.W."/>
            <person name="Cui Y."/>
            <person name="Zhang H."/>
            <person name="O'Toole P.W."/>
        </authorList>
    </citation>
    <scope>NUCLEOTIDE SEQUENCE [LARGE SCALE GENOMIC DNA]</scope>
    <source>
        <strain evidence="5 6">DSM 14421</strain>
    </source>
</reference>
<evidence type="ECO:0000313" key="6">
    <source>
        <dbReference type="Proteomes" id="UP000052013"/>
    </source>
</evidence>
<dbReference type="Pfam" id="PF12833">
    <property type="entry name" value="HTH_18"/>
    <property type="match status" value="1"/>
</dbReference>
<dbReference type="GO" id="GO:0043565">
    <property type="term" value="F:sequence-specific DNA binding"/>
    <property type="evidence" value="ECO:0007669"/>
    <property type="project" value="InterPro"/>
</dbReference>
<dbReference type="GO" id="GO:0003700">
    <property type="term" value="F:DNA-binding transcription factor activity"/>
    <property type="evidence" value="ECO:0007669"/>
    <property type="project" value="InterPro"/>
</dbReference>
<proteinExistence type="predicted"/>
<evidence type="ECO:0000256" key="1">
    <source>
        <dbReference type="ARBA" id="ARBA00023015"/>
    </source>
</evidence>
<keyword evidence="2" id="KW-0238">DNA-binding</keyword>
<dbReference type="STRING" id="1423739.FC85_GL001964"/>
<dbReference type="SMART" id="SM00342">
    <property type="entry name" value="HTH_ARAC"/>
    <property type="match status" value="1"/>
</dbReference>
<organism evidence="5 6">
    <name type="scientific">Lentilactobacillus diolivorans DSM 14421</name>
    <dbReference type="NCBI Taxonomy" id="1423739"/>
    <lineage>
        <taxon>Bacteria</taxon>
        <taxon>Bacillati</taxon>
        <taxon>Bacillota</taxon>
        <taxon>Bacilli</taxon>
        <taxon>Lactobacillales</taxon>
        <taxon>Lactobacillaceae</taxon>
        <taxon>Lentilactobacillus</taxon>
    </lineage>
</organism>
<protein>
    <submittedName>
        <fullName evidence="5">Transcriptional regulator, AraC family</fullName>
    </submittedName>
</protein>
<dbReference type="EMBL" id="AZEY01000108">
    <property type="protein sequence ID" value="KRL62456.1"/>
    <property type="molecule type" value="Genomic_DNA"/>
</dbReference>
<evidence type="ECO:0000313" key="5">
    <source>
        <dbReference type="EMBL" id="KRL62456.1"/>
    </source>
</evidence>
<evidence type="ECO:0000256" key="2">
    <source>
        <dbReference type="ARBA" id="ARBA00023125"/>
    </source>
</evidence>
<comment type="caution">
    <text evidence="5">The sequence shown here is derived from an EMBL/GenBank/DDBJ whole genome shotgun (WGS) entry which is preliminary data.</text>
</comment>
<name>A0A0R1S877_9LACO</name>
<evidence type="ECO:0000256" key="3">
    <source>
        <dbReference type="ARBA" id="ARBA00023163"/>
    </source>
</evidence>
<dbReference type="InterPro" id="IPR009057">
    <property type="entry name" value="Homeodomain-like_sf"/>
</dbReference>
<dbReference type="AlphaFoldDB" id="A0A0R1S877"/>
<dbReference type="Proteomes" id="UP000052013">
    <property type="component" value="Unassembled WGS sequence"/>
</dbReference>
<evidence type="ECO:0000259" key="4">
    <source>
        <dbReference type="PROSITE" id="PS01124"/>
    </source>
</evidence>
<keyword evidence="1" id="KW-0805">Transcription regulation</keyword>
<feature type="domain" description="HTH araC/xylS-type" evidence="4">
    <location>
        <begin position="178"/>
        <end position="276"/>
    </location>
</feature>
<dbReference type="Pfam" id="PF14478">
    <property type="entry name" value="DUF4430"/>
    <property type="match status" value="1"/>
</dbReference>
<dbReference type="PATRIC" id="fig|1423739.3.peg.2048"/>
<dbReference type="Gene3D" id="1.10.10.60">
    <property type="entry name" value="Homeodomain-like"/>
    <property type="match status" value="2"/>
</dbReference>
<dbReference type="PANTHER" id="PTHR43280">
    <property type="entry name" value="ARAC-FAMILY TRANSCRIPTIONAL REGULATOR"/>
    <property type="match status" value="1"/>
</dbReference>
<dbReference type="SUPFAM" id="SSF46689">
    <property type="entry name" value="Homeodomain-like"/>
    <property type="match status" value="2"/>
</dbReference>
<keyword evidence="3" id="KW-0804">Transcription</keyword>
<dbReference type="PROSITE" id="PS01124">
    <property type="entry name" value="HTH_ARAC_FAMILY_2"/>
    <property type="match status" value="1"/>
</dbReference>
<dbReference type="RefSeq" id="WP_057866247.1">
    <property type="nucleotide sequence ID" value="NZ_AZEY01000108.1"/>
</dbReference>
<dbReference type="PANTHER" id="PTHR43280:SF10">
    <property type="entry name" value="REGULATORY PROTEIN POCR"/>
    <property type="match status" value="1"/>
</dbReference>
<gene>
    <name evidence="5" type="ORF">FC85_GL001964</name>
</gene>
<dbReference type="InterPro" id="IPR018060">
    <property type="entry name" value="HTH_AraC"/>
</dbReference>
<dbReference type="PRINTS" id="PR00032">
    <property type="entry name" value="HTHARAC"/>
</dbReference>
<dbReference type="InterPro" id="IPR027954">
    <property type="entry name" value="Transcobalamin-like_C"/>
</dbReference>
<accession>A0A0R1S877</accession>
<dbReference type="InterPro" id="IPR020449">
    <property type="entry name" value="Tscrpt_reg_AraC-type_HTH"/>
</dbReference>